<dbReference type="OrthoDB" id="10389207at2759"/>
<keyword evidence="2" id="KW-1185">Reference proteome</keyword>
<dbReference type="EMBL" id="CAJNIZ010035557">
    <property type="protein sequence ID" value="CAE7560208.1"/>
    <property type="molecule type" value="Genomic_DNA"/>
</dbReference>
<dbReference type="Proteomes" id="UP000649617">
    <property type="component" value="Unassembled WGS sequence"/>
</dbReference>
<organism evidence="1 2">
    <name type="scientific">Symbiodinium pilosum</name>
    <name type="common">Dinoflagellate</name>
    <dbReference type="NCBI Taxonomy" id="2952"/>
    <lineage>
        <taxon>Eukaryota</taxon>
        <taxon>Sar</taxon>
        <taxon>Alveolata</taxon>
        <taxon>Dinophyceae</taxon>
        <taxon>Suessiales</taxon>
        <taxon>Symbiodiniaceae</taxon>
        <taxon>Symbiodinium</taxon>
    </lineage>
</organism>
<name>A0A812U8J2_SYMPI</name>
<accession>A0A812U8J2</accession>
<sequence length="414" mass="45446">MALLGSLQSHAESFQHSNRSFSFETLANVALQPVIRAKTVRELSRNRAETLLKEKDDGLPAFSDILAEQQRIELIAADQLVEQDEHEYVTCIARRVALTRQSAQKRRAAVTGVCLEVFASCDGRVHTEADILAPNVYAHDHDLCGDFANRQKIENRPASQPTFNVACAASPPLFTFSAAEEAVNTSSMDTTLSRKSKQEKHECHDVVAGAMERGKWHFGGKNCKCPPEHVVAGKSWECGDALGQRHFSSKMAISSCVCMPTSPCEDMAAGAKKRNSASKNPDRPCKCEKMDEVLEGTARQCSAYLGERYFPNTLPPQECSCRPNVLVKYKCDEIALGATEVEKDRRVQCKCPEDQFLNGEDQQCKDFHGAHFFPNRLKPGLCSCSVNGRGPHSSSKGLGLGLASLLILAASLAW</sequence>
<protein>
    <submittedName>
        <fullName evidence="1">Pak1ip1 protein</fullName>
    </submittedName>
</protein>
<proteinExistence type="predicted"/>
<evidence type="ECO:0000313" key="1">
    <source>
        <dbReference type="EMBL" id="CAE7560208.1"/>
    </source>
</evidence>
<reference evidence="1" key="1">
    <citation type="submission" date="2021-02" db="EMBL/GenBank/DDBJ databases">
        <authorList>
            <person name="Dougan E. K."/>
            <person name="Rhodes N."/>
            <person name="Thang M."/>
            <person name="Chan C."/>
        </authorList>
    </citation>
    <scope>NUCLEOTIDE SEQUENCE</scope>
</reference>
<comment type="caution">
    <text evidence="1">The sequence shown here is derived from an EMBL/GenBank/DDBJ whole genome shotgun (WGS) entry which is preliminary data.</text>
</comment>
<dbReference type="AlphaFoldDB" id="A0A812U8J2"/>
<evidence type="ECO:0000313" key="2">
    <source>
        <dbReference type="Proteomes" id="UP000649617"/>
    </source>
</evidence>
<gene>
    <name evidence="1" type="primary">pak1ip1</name>
    <name evidence="1" type="ORF">SPIL2461_LOCUS14970</name>
</gene>